<reference evidence="14 15" key="1">
    <citation type="journal article" date="2018" name="Mol. Plant">
        <title>The genome of Artemisia annua provides insight into the evolution of Asteraceae family and artemisinin biosynthesis.</title>
        <authorList>
            <person name="Shen Q."/>
            <person name="Zhang L."/>
            <person name="Liao Z."/>
            <person name="Wang S."/>
            <person name="Yan T."/>
            <person name="Shi P."/>
            <person name="Liu M."/>
            <person name="Fu X."/>
            <person name="Pan Q."/>
            <person name="Wang Y."/>
            <person name="Lv Z."/>
            <person name="Lu X."/>
            <person name="Zhang F."/>
            <person name="Jiang W."/>
            <person name="Ma Y."/>
            <person name="Chen M."/>
            <person name="Hao X."/>
            <person name="Li L."/>
            <person name="Tang Y."/>
            <person name="Lv G."/>
            <person name="Zhou Y."/>
            <person name="Sun X."/>
            <person name="Brodelius P.E."/>
            <person name="Rose J.K.C."/>
            <person name="Tang K."/>
        </authorList>
    </citation>
    <scope>NUCLEOTIDE SEQUENCE [LARGE SCALE GENOMIC DNA]</scope>
    <source>
        <strain evidence="15">cv. Huhao1</strain>
        <tissue evidence="14">Leaf</tissue>
    </source>
</reference>
<dbReference type="InterPro" id="IPR021643">
    <property type="entry name" value="Mediator_Med13_N"/>
</dbReference>
<evidence type="ECO:0000259" key="12">
    <source>
        <dbReference type="Pfam" id="PF11597"/>
    </source>
</evidence>
<feature type="compositionally biased region" description="Basic and acidic residues" evidence="10">
    <location>
        <begin position="553"/>
        <end position="571"/>
    </location>
</feature>
<evidence type="ECO:0000256" key="8">
    <source>
        <dbReference type="ARBA" id="ARBA00023242"/>
    </source>
</evidence>
<dbReference type="InterPro" id="IPR041285">
    <property type="entry name" value="MID_MedPIWI"/>
</dbReference>
<feature type="region of interest" description="Disordered" evidence="10">
    <location>
        <begin position="583"/>
        <end position="624"/>
    </location>
</feature>
<feature type="compositionally biased region" description="Low complexity" evidence="10">
    <location>
        <begin position="284"/>
        <end position="299"/>
    </location>
</feature>
<feature type="compositionally biased region" description="Low complexity" evidence="10">
    <location>
        <begin position="1337"/>
        <end position="1355"/>
    </location>
</feature>
<keyword evidence="8 9" id="KW-0539">Nucleus</keyword>
<dbReference type="PANTHER" id="PTHR48249:SF3">
    <property type="entry name" value="MEDIATOR OF RNA POLYMERASE II TRANSCRIPTION SUBUNIT 13"/>
    <property type="match status" value="1"/>
</dbReference>
<keyword evidence="6 9" id="KW-0010">Activator</keyword>
<accession>A0A2U1QNP0</accession>
<feature type="compositionally biased region" description="Polar residues" evidence="10">
    <location>
        <begin position="898"/>
        <end position="922"/>
    </location>
</feature>
<dbReference type="Pfam" id="PF11597">
    <property type="entry name" value="Med13_N"/>
    <property type="match status" value="1"/>
</dbReference>
<dbReference type="Pfam" id="PF18296">
    <property type="entry name" value="MID_MedPIWI"/>
    <property type="match status" value="1"/>
</dbReference>
<dbReference type="GO" id="GO:0016592">
    <property type="term" value="C:mediator complex"/>
    <property type="evidence" value="ECO:0007669"/>
    <property type="project" value="InterPro"/>
</dbReference>
<dbReference type="Proteomes" id="UP000245207">
    <property type="component" value="Unassembled WGS sequence"/>
</dbReference>
<evidence type="ECO:0000256" key="6">
    <source>
        <dbReference type="ARBA" id="ARBA00023159"/>
    </source>
</evidence>
<dbReference type="OrthoDB" id="103819at2759"/>
<feature type="domain" description="MID" evidence="13">
    <location>
        <begin position="979"/>
        <end position="1216"/>
    </location>
</feature>
<protein>
    <recommendedName>
        <fullName evidence="3 9">Mediator of RNA polymerase II transcription subunit 13</fullName>
    </recommendedName>
</protein>
<evidence type="ECO:0000256" key="2">
    <source>
        <dbReference type="ARBA" id="ARBA00009354"/>
    </source>
</evidence>
<feature type="compositionally biased region" description="Polar residues" evidence="10">
    <location>
        <begin position="536"/>
        <end position="547"/>
    </location>
</feature>
<feature type="region of interest" description="Disordered" evidence="10">
    <location>
        <begin position="1272"/>
        <end position="1293"/>
    </location>
</feature>
<evidence type="ECO:0000256" key="9">
    <source>
        <dbReference type="RuleBase" id="RU364134"/>
    </source>
</evidence>
<comment type="subcellular location">
    <subcellularLocation>
        <location evidence="1 9">Nucleus</location>
    </subcellularLocation>
</comment>
<feature type="compositionally biased region" description="Polar residues" evidence="10">
    <location>
        <begin position="608"/>
        <end position="624"/>
    </location>
</feature>
<comment type="function">
    <text evidence="9">Component of the Mediator complex, a coactivator involved in regulated transcription of nearly all RNA polymerase II-dependent genes. Mediator functions as a bridge to convey information from gene-specific regulatory proteins to the basal RNA polymerase II transcription machinery. Mediator is recruited to promoters by direct interactions with regulatory proteins and serves as a scaffold for the assembly of a functional preinitiation complex with RNA polymerase II and the general transcription factors.</text>
</comment>
<feature type="domain" description="Mediator complex subunit Med13 C-terminal" evidence="11">
    <location>
        <begin position="1362"/>
        <end position="1740"/>
    </location>
</feature>
<evidence type="ECO:0000256" key="7">
    <source>
        <dbReference type="ARBA" id="ARBA00023163"/>
    </source>
</evidence>
<dbReference type="GO" id="GO:0003713">
    <property type="term" value="F:transcription coactivator activity"/>
    <property type="evidence" value="ECO:0007669"/>
    <property type="project" value="TreeGrafter"/>
</dbReference>
<comment type="caution">
    <text evidence="14">The sequence shown here is derived from an EMBL/GenBank/DDBJ whole genome shotgun (WGS) entry which is preliminary data.</text>
</comment>
<keyword evidence="5 9" id="KW-0805">Transcription regulation</keyword>
<dbReference type="InterPro" id="IPR051139">
    <property type="entry name" value="Mediator_complx_sub13"/>
</dbReference>
<evidence type="ECO:0000313" key="15">
    <source>
        <dbReference type="Proteomes" id="UP000245207"/>
    </source>
</evidence>
<evidence type="ECO:0000256" key="3">
    <source>
        <dbReference type="ARBA" id="ARBA00019618"/>
    </source>
</evidence>
<proteinExistence type="inferred from homology"/>
<comment type="subunit">
    <text evidence="9">Component of the Mediator complex.</text>
</comment>
<dbReference type="InterPro" id="IPR009401">
    <property type="entry name" value="Med13_C"/>
</dbReference>
<keyword evidence="15" id="KW-1185">Reference proteome</keyword>
<feature type="compositionally biased region" description="Basic and acidic residues" evidence="10">
    <location>
        <begin position="585"/>
        <end position="596"/>
    </location>
</feature>
<dbReference type="STRING" id="35608.A0A2U1QNP0"/>
<dbReference type="Pfam" id="PF06333">
    <property type="entry name" value="Med13_C"/>
    <property type="match status" value="1"/>
</dbReference>
<comment type="similarity">
    <text evidence="2 9">Belongs to the Mediator complex subunit 13 family.</text>
</comment>
<dbReference type="GO" id="GO:0045944">
    <property type="term" value="P:positive regulation of transcription by RNA polymerase II"/>
    <property type="evidence" value="ECO:0007669"/>
    <property type="project" value="TreeGrafter"/>
</dbReference>
<organism evidence="14 15">
    <name type="scientific">Artemisia annua</name>
    <name type="common">Sweet wormwood</name>
    <dbReference type="NCBI Taxonomy" id="35608"/>
    <lineage>
        <taxon>Eukaryota</taxon>
        <taxon>Viridiplantae</taxon>
        <taxon>Streptophyta</taxon>
        <taxon>Embryophyta</taxon>
        <taxon>Tracheophyta</taxon>
        <taxon>Spermatophyta</taxon>
        <taxon>Magnoliopsida</taxon>
        <taxon>eudicotyledons</taxon>
        <taxon>Gunneridae</taxon>
        <taxon>Pentapetalae</taxon>
        <taxon>asterids</taxon>
        <taxon>campanulids</taxon>
        <taxon>Asterales</taxon>
        <taxon>Asteraceae</taxon>
        <taxon>Asteroideae</taxon>
        <taxon>Anthemideae</taxon>
        <taxon>Artemisiinae</taxon>
        <taxon>Artemisia</taxon>
    </lineage>
</organism>
<name>A0A2U1QNP0_ARTAN</name>
<dbReference type="EMBL" id="PKPP01000014">
    <property type="protein sequence ID" value="PWA99567.1"/>
    <property type="molecule type" value="Genomic_DNA"/>
</dbReference>
<feature type="region of interest" description="Disordered" evidence="10">
    <location>
        <begin position="1512"/>
        <end position="1533"/>
    </location>
</feature>
<keyword evidence="4 9" id="KW-0678">Repressor</keyword>
<feature type="region of interest" description="Disordered" evidence="10">
    <location>
        <begin position="895"/>
        <end position="928"/>
    </location>
</feature>
<keyword evidence="7 9" id="KW-0804">Transcription</keyword>
<feature type="region of interest" description="Disordered" evidence="10">
    <location>
        <begin position="1324"/>
        <end position="1356"/>
    </location>
</feature>
<sequence>MMDFFFKGGLHQVSWFQYLPSESDPNLSDRSGKLNQRDVGAQLVLSAHLQLQKDGFLSTWGNSFVGPWDPSQGLHNPDEKIKLWLFIPGRHSSVPDKAKAALSKLRGLASGVWLAPGDSEEVAAALSQALRNSIERALIGLSYMRFGDVFSRYHSSSQGEVFRRGQPVLEFTFTATEEAVFVHVIISAKHVRALSNNDMETIVKRTSSQSSDRLPVIVSPHGMRGRLTGFCPGDLVKQLYFRFWLQNWMGPSLSGSSFSVQCDAFGTMEGSWHDNGIRSQHGYNSSGNSNSSSSTSSSSDRMTGDDLEADADSISCIKSGLTNADQMNIDGSKMGNKRTRAGMNESYGQASGADAYNSMEINNEQGGSQWDWDDDDRGVVMDIQALLSEFGDFGDFFENDALPFGEPPGTEESQTPTPMFSATDGGDVSSSPFTAMMDTTDPMILTGGFSSFESFNPPLPVIEESTSKNQEIVIKDNVSSGSMTYNPPPNNTEFEYLIKAEAMMTFAPEYGAVETPTTDLISSVIKTPYVPKSRTVESANSSTNSYVYSAVPPRRDATDDKSGPGTNSKDKYLLQSKKYYTHVENGTDKKDEKPSSRDIVVTSREDVTPSTLSGNTGLRSSTRNKLTGAESIVVSSKTGIANELECLMFQAFMCRIRHTLLTPASSLPAGLNRLSGNNNVLYQMHGESNVLQDNNITSKYDIKKKDIPIRIAGDLDSGLLDGSLNSPVGVWRTVGVTKGSKPMSNMEPFGSLPHNSFNEEGMLSYGQRQPLLELLDGMPLLFQQAASFVDVTLDADCGDGPYGWLAMQEQWRRGFSCGPSFAHAGCGGVLASCHSLDIAGVELADPLSAEVHASYAITLLQSDIKSALKSAFATFDGPLTVTDWCKGRNGGDGFPAESSASINDSSVEPMSPPQSAGGSTLSKGMDDMTDSEHQLIRPALLVVPIPAILVGYQDDWLKTSATSLQHWEKAPFEPYAMQKHMNYCVVCPDIDPLTTAAADFFQQLETVYETCKLGTHSAQNMGNQTSKDSGKWSSSGFVLLDCPQSMKIESNSASLVGSISDYFLSLSNGWDLTSFLKSLSKVLKALKLNSIFAPNSKEGNSTPCTVIYVVCPFPEPVAVLKTVVESCVAVGSAVFPSSDKERRSAMQNQVGKALSCSTAVDEASISNVVTISGFSIPKLVLQIVTVDAIFRVTSPSLNEPIILKEIAFTVYNKARRISRSSSDIIPSVSMPGRSQSHSGMMQMNSPMQGMWKDSVGPRMGQREGELDASMRGGTWDNSWQMSRPGGLGSDPNRSGEYSLHDELKYMFEPLFILAEPGSLERGLSPDSMKLLSDDGTSSDAGMGSQMDGSDDGFGSTHQKAPPSLHCCYGWTEDWRWLVCIWTDARGELLDSCTFPFGGISSRQDTKGLQFLFVQILQQGCQILQACSPDTSTARPRDFVITRIGSFFELECQEWQKALYSIGGSEVKKWSLQLRRSVPDGIPASSNGGPLQQQEMSIMQDRNHGKGSAYMKGGLGQPSGRKQQHLGGGGGGGHVAMDNSKGLLQWVQSITFVAVSVDHSLQLVYQADSSPGTTQGSGVMGQSCYVEGFTPVKSLGSASASYIFVPSPSMRFLPPNPLQLPTCLTSESPPLAHLLHSKGSAIPISTGFVVSKAVPSMRKDSRSNCKEEWPSVLSVGLCDYYGGNNNNGGNNEKMKNMGKSGVENNLILERVAAELHALSWMTVSPGYLERRSSLPFHCDMVLRLRRLLHFADKELSQISVKSEL</sequence>
<gene>
    <name evidence="14" type="ORF">CTI12_AA006270</name>
</gene>
<feature type="region of interest" description="Disordered" evidence="10">
    <location>
        <begin position="276"/>
        <end position="306"/>
    </location>
</feature>
<dbReference type="PANTHER" id="PTHR48249">
    <property type="entry name" value="MEDIATOR OF RNA POLYMERASE II TRANSCRIPTION SUBUNIT 13"/>
    <property type="match status" value="1"/>
</dbReference>
<evidence type="ECO:0000256" key="1">
    <source>
        <dbReference type="ARBA" id="ARBA00004123"/>
    </source>
</evidence>
<evidence type="ECO:0000259" key="13">
    <source>
        <dbReference type="Pfam" id="PF18296"/>
    </source>
</evidence>
<evidence type="ECO:0000259" key="11">
    <source>
        <dbReference type="Pfam" id="PF06333"/>
    </source>
</evidence>
<feature type="domain" description="Mediator complex subunit Med13 N-terminal" evidence="12">
    <location>
        <begin position="8"/>
        <end position="239"/>
    </location>
</feature>
<evidence type="ECO:0000256" key="10">
    <source>
        <dbReference type="SAM" id="MobiDB-lite"/>
    </source>
</evidence>
<feature type="region of interest" description="Disordered" evidence="10">
    <location>
        <begin position="533"/>
        <end position="571"/>
    </location>
</feature>
<evidence type="ECO:0000256" key="4">
    <source>
        <dbReference type="ARBA" id="ARBA00022491"/>
    </source>
</evidence>
<evidence type="ECO:0000256" key="5">
    <source>
        <dbReference type="ARBA" id="ARBA00023015"/>
    </source>
</evidence>
<evidence type="ECO:0000313" key="14">
    <source>
        <dbReference type="EMBL" id="PWA99567.1"/>
    </source>
</evidence>